<dbReference type="FunFam" id="2.130.10.10:FF:000162">
    <property type="entry name" value="vacuolar protein sorting-associated protein 8 homolog"/>
    <property type="match status" value="1"/>
</dbReference>
<dbReference type="InterPro" id="IPR045111">
    <property type="entry name" value="Vps41/Vps8"/>
</dbReference>
<dbReference type="Gene3D" id="2.130.10.10">
    <property type="entry name" value="YVTN repeat-like/Quinoprotein amine dehydrogenase"/>
    <property type="match status" value="1"/>
</dbReference>
<dbReference type="InterPro" id="IPR056939">
    <property type="entry name" value="Znf_RING_Vps8"/>
</dbReference>
<dbReference type="SMART" id="SM00184">
    <property type="entry name" value="RING"/>
    <property type="match status" value="1"/>
</dbReference>
<organism evidence="12 13">
    <name type="scientific">Amazona collaria</name>
    <name type="common">yellow-billed parrot</name>
    <dbReference type="NCBI Taxonomy" id="241587"/>
    <lineage>
        <taxon>Eukaryota</taxon>
        <taxon>Metazoa</taxon>
        <taxon>Chordata</taxon>
        <taxon>Craniata</taxon>
        <taxon>Vertebrata</taxon>
        <taxon>Euteleostomi</taxon>
        <taxon>Archelosauria</taxon>
        <taxon>Archosauria</taxon>
        <taxon>Dinosauria</taxon>
        <taxon>Saurischia</taxon>
        <taxon>Theropoda</taxon>
        <taxon>Coelurosauria</taxon>
        <taxon>Aves</taxon>
        <taxon>Neognathae</taxon>
        <taxon>Neoaves</taxon>
        <taxon>Telluraves</taxon>
        <taxon>Australaves</taxon>
        <taxon>Psittaciformes</taxon>
        <taxon>Psittacidae</taxon>
        <taxon>Amazona</taxon>
    </lineage>
</organism>
<dbReference type="GO" id="GO:0033263">
    <property type="term" value="C:CORVET complex"/>
    <property type="evidence" value="ECO:0007669"/>
    <property type="project" value="TreeGrafter"/>
</dbReference>
<keyword evidence="5" id="KW-0863">Zinc-finger</keyword>
<dbReference type="Pfam" id="PF12816">
    <property type="entry name" value="TPR_Vps8"/>
    <property type="match status" value="1"/>
</dbReference>
<keyword evidence="13" id="KW-1185">Reference proteome</keyword>
<feature type="domain" description="RING-type" evidence="11">
    <location>
        <begin position="1193"/>
        <end position="1244"/>
    </location>
</feature>
<proteinExistence type="inferred from homology"/>
<dbReference type="PANTHER" id="PTHR12616">
    <property type="entry name" value="VACUOLAR PROTEIN SORTING VPS41"/>
    <property type="match status" value="1"/>
</dbReference>
<sequence length="1347" mass="152329">MDAAPERGSCPTGVEADPCPEPPVHRLSVAELDRELDCRSELIDDKEFDIPQVDTPPTLESILNETDDEEESFILEDPFLLNIDNTDTHSYDTSSVASSDSGDRTHLKRKKKLPDSLSLHGSVIRLSLLKGISAQIVSAAVSSSASNLIAVGTSHGLALIFDQNQALRLCLGSTAVGAQYGAISALSINNDCSRLLCGFAKGQITMWDLASGKLLRSITDAHPPGTAILHIKFTDDPTLAICNDSGGSVFELSFKRVMGVRTCESRCLFSGSKGEVCCIEPLHAKVDLRDHPITQYSLLAMASLTKILVIGLKPSLKVWMTFPYGRMDPSSVPLLAWHFVAVQNSVNPMLAFCRGDVVHFLLVKRDDTGAIHVTKQRQLHLHYDLINFTWINSRTAVLLDSVEKLHVIDRQTQEELETIEISEVQLVYNSSHFKSLATGGNVSEALVGTNSWSFGKSLFEVSQKSYMVLMWSTNKQVDHLLKQERLTDALALAWSFHEGKAKAVVGLSGDASKRKAVIADRMVEILLHYADRTLKKCPDQGKIQVMEQHFQDVVPVIVDYCLLLQRTDLLFNQIYDKMSENSVAKGIFLECLEPYILSDKLMGITPQVMKDLLLHFQDKNRLENLEACIVHMDITSLDIQQVVLLCWENHLYDAMIYVYNSGMNDFISPMEKLFKVIAPPLNAGKSLTGTEFFLCKGFYCCLAGRAYPLGDIPEDLVPLVKNQVFEFLIRLHSTEGSVDEEVYPYVRTLLHFDTREFLNVLALTFEDFKNDKQAVEYQQRIVDILLKVMVENSDFTPSQVGCLFTFLARQLAKPNNTLFVNRTLFDQVLEFLCSPDDDSRHSERQQVLLELLQAGGIVQFEESRLIQMAEKAEFYQICEFMYERELRYDKIIDCYLRDPVRKEEVFNYIHNILSMPGYSAEEKQSVWQKALEHIEDQFLLFQFLRSLLDPREGINQELLHLSSSVTEQFIELLCQYSPGQVLETLQVLEYCRLEETIQITQKHQLHEASSYLLEKKGDIHGAFLVMLERLQSKLLMLTQDDETELTLLENIEDTLMKTIALCQRNSHNLDQQQREALWFPLLEAMMSPQKLSGSSQLPHHPYTLKSLTMQVLNNMAAFIALPSILQRILQDPVYGKGKLGEIQGLVLGMLDTFNYEQTLLETTTNLLNHDLHWSLCNLRASVTRGLTPKQDYCCICLQQYKRRQETADEIIVFSCGHLYHSLCLLSKECGTVTKGLMRWMCYKCNSSNKGEKLSENFSELKKGSGTSCSRPKHRKPLLDPQQIQAFDQLCRLNRGTSRLALLTELSRGHSSEKHGLLSISHSDPTTSSVFQNENFQLHLAPPPLAED</sequence>
<dbReference type="PANTHER" id="PTHR12616:SF8">
    <property type="entry name" value="VACUOLAR PROTEIN SORTING-ASSOCIATED PROTEIN 8 HOMOLOG"/>
    <property type="match status" value="1"/>
</dbReference>
<keyword evidence="6" id="KW-0862">Zinc</keyword>
<reference evidence="12" key="2">
    <citation type="submission" date="2025-09" db="UniProtKB">
        <authorList>
            <consortium name="Ensembl"/>
        </authorList>
    </citation>
    <scope>IDENTIFICATION</scope>
</reference>
<dbReference type="SUPFAM" id="SSF57850">
    <property type="entry name" value="RING/U-box"/>
    <property type="match status" value="1"/>
</dbReference>
<comment type="similarity">
    <text evidence="1">Belongs to the VPS8 family.</text>
</comment>
<dbReference type="GO" id="GO:0030897">
    <property type="term" value="C:HOPS complex"/>
    <property type="evidence" value="ECO:0007669"/>
    <property type="project" value="TreeGrafter"/>
</dbReference>
<evidence type="ECO:0000313" key="12">
    <source>
        <dbReference type="Ensembl" id="ENSACOP00000009646.1"/>
    </source>
</evidence>
<dbReference type="PROSITE" id="PS50082">
    <property type="entry name" value="WD_REPEATS_2"/>
    <property type="match status" value="1"/>
</dbReference>
<evidence type="ECO:0000256" key="3">
    <source>
        <dbReference type="ARBA" id="ARBA00022574"/>
    </source>
</evidence>
<dbReference type="InterPro" id="IPR036322">
    <property type="entry name" value="WD40_repeat_dom_sf"/>
</dbReference>
<protein>
    <recommendedName>
        <fullName evidence="8">Vacuolar protein sorting-associated protein 8 homolog</fullName>
    </recommendedName>
</protein>
<dbReference type="Ensembl" id="ENSACOT00000009976.1">
    <property type="protein sequence ID" value="ENSACOP00000009646.1"/>
    <property type="gene ID" value="ENSACOG00000005813.1"/>
</dbReference>
<feature type="repeat" description="WD" evidence="9">
    <location>
        <begin position="176"/>
        <end position="217"/>
    </location>
</feature>
<evidence type="ECO:0000256" key="6">
    <source>
        <dbReference type="ARBA" id="ARBA00022833"/>
    </source>
</evidence>
<reference evidence="12" key="1">
    <citation type="submission" date="2025-08" db="UniProtKB">
        <authorList>
            <consortium name="Ensembl"/>
        </authorList>
    </citation>
    <scope>IDENTIFICATION</scope>
</reference>
<dbReference type="CDD" id="cd16687">
    <property type="entry name" value="RING-H2_Vps8"/>
    <property type="match status" value="1"/>
</dbReference>
<evidence type="ECO:0000256" key="7">
    <source>
        <dbReference type="ARBA" id="ARBA00059958"/>
    </source>
</evidence>
<dbReference type="GO" id="GO:0005770">
    <property type="term" value="C:late endosome"/>
    <property type="evidence" value="ECO:0007669"/>
    <property type="project" value="TreeGrafter"/>
</dbReference>
<dbReference type="Pfam" id="PF23410">
    <property type="entry name" value="Beta-prop_VPS8"/>
    <property type="match status" value="1"/>
</dbReference>
<evidence type="ECO:0000256" key="4">
    <source>
        <dbReference type="ARBA" id="ARBA00022723"/>
    </source>
</evidence>
<name>A0A8B9FNP9_9PSIT</name>
<keyword evidence="4" id="KW-0479">Metal-binding</keyword>
<comment type="function">
    <text evidence="7">Plays a role in vesicle-mediated protein trafficking of the endocytic membrane transport pathway. Believed to act as a component of the putative CORVET endosomal tethering complexes which is proposed to be involved in the Rab5-to-Rab7 endosome conversion probably implicating MON1A/B, and via binding SNAREs and SNARE complexes to mediate tethering and docking events during SNARE-mediated membrane fusion. The CORVET complex is proposed to function as a Rab5 effector to mediate early endosome fusion probably in specific endosome subpopulations. Functions predominantly in APPL1-containing endosomes.</text>
</comment>
<evidence type="ECO:0000256" key="8">
    <source>
        <dbReference type="ARBA" id="ARBA00069614"/>
    </source>
</evidence>
<dbReference type="InterPro" id="IPR025941">
    <property type="entry name" value="Vps8_central_dom"/>
</dbReference>
<dbReference type="GO" id="GO:0005769">
    <property type="term" value="C:early endosome"/>
    <property type="evidence" value="ECO:0007669"/>
    <property type="project" value="TreeGrafter"/>
</dbReference>
<dbReference type="InterPro" id="IPR001841">
    <property type="entry name" value="Znf_RING"/>
</dbReference>
<dbReference type="InterPro" id="IPR015943">
    <property type="entry name" value="WD40/YVTN_repeat-like_dom_sf"/>
</dbReference>
<keyword evidence="2" id="KW-0597">Phosphoprotein</keyword>
<keyword evidence="3 9" id="KW-0853">WD repeat</keyword>
<dbReference type="GO" id="GO:0008270">
    <property type="term" value="F:zinc ion binding"/>
    <property type="evidence" value="ECO:0007669"/>
    <property type="project" value="UniProtKB-KW"/>
</dbReference>
<dbReference type="GO" id="GO:0034058">
    <property type="term" value="P:endosomal vesicle fusion"/>
    <property type="evidence" value="ECO:0007669"/>
    <property type="project" value="TreeGrafter"/>
</dbReference>
<dbReference type="Proteomes" id="UP000694522">
    <property type="component" value="Unplaced"/>
</dbReference>
<evidence type="ECO:0000256" key="9">
    <source>
        <dbReference type="PROSITE-ProRule" id="PRU00221"/>
    </source>
</evidence>
<dbReference type="SUPFAM" id="SSF50978">
    <property type="entry name" value="WD40 repeat-like"/>
    <property type="match status" value="1"/>
</dbReference>
<dbReference type="GO" id="GO:0006623">
    <property type="term" value="P:protein targeting to vacuole"/>
    <property type="evidence" value="ECO:0007669"/>
    <property type="project" value="InterPro"/>
</dbReference>
<evidence type="ECO:0000256" key="2">
    <source>
        <dbReference type="ARBA" id="ARBA00022553"/>
    </source>
</evidence>
<accession>A0A8B9FNP9</accession>
<evidence type="ECO:0000313" key="13">
    <source>
        <dbReference type="Proteomes" id="UP000694522"/>
    </source>
</evidence>
<evidence type="ECO:0000259" key="11">
    <source>
        <dbReference type="SMART" id="SM00184"/>
    </source>
</evidence>
<evidence type="ECO:0000256" key="1">
    <source>
        <dbReference type="ARBA" id="ARBA00009422"/>
    </source>
</evidence>
<evidence type="ECO:0000256" key="10">
    <source>
        <dbReference type="SAM" id="MobiDB-lite"/>
    </source>
</evidence>
<dbReference type="Pfam" id="PF23412">
    <property type="entry name" value="zf_RING_Vps8"/>
    <property type="match status" value="1"/>
</dbReference>
<evidence type="ECO:0000256" key="5">
    <source>
        <dbReference type="ARBA" id="ARBA00022771"/>
    </source>
</evidence>
<feature type="region of interest" description="Disordered" evidence="10">
    <location>
        <begin position="1"/>
        <end position="23"/>
    </location>
</feature>
<dbReference type="InterPro" id="IPR001680">
    <property type="entry name" value="WD40_rpt"/>
</dbReference>